<dbReference type="InterPro" id="IPR038535">
    <property type="entry name" value="CNOT1_TTP_bind_sf"/>
</dbReference>
<feature type="domain" description="CCR4-NOT transcription complex subunit 1 HEAT repeat" evidence="11">
    <location>
        <begin position="460"/>
        <end position="606"/>
    </location>
</feature>
<dbReference type="Proteomes" id="UP000324897">
    <property type="component" value="Chromosome 1"/>
</dbReference>
<feature type="compositionally biased region" description="Polar residues" evidence="6">
    <location>
        <begin position="1428"/>
        <end position="1448"/>
    </location>
</feature>
<evidence type="ECO:0000256" key="4">
    <source>
        <dbReference type="ARBA" id="ARBA00023163"/>
    </source>
</evidence>
<dbReference type="InterPro" id="IPR055454">
    <property type="entry name" value="CNOT1-like_NOT1_connector"/>
</dbReference>
<dbReference type="OrthoDB" id="1933107at2759"/>
<accession>A0A5J9V734</accession>
<dbReference type="Pfam" id="PF12842">
    <property type="entry name" value="DUF3819"/>
    <property type="match status" value="1"/>
</dbReference>
<evidence type="ECO:0000256" key="3">
    <source>
        <dbReference type="ARBA" id="ARBA00023015"/>
    </source>
</evidence>
<sequence>MIPFNSAVAAEVRALIQDADDATSDSIYRELCQLADCGPDGCVLLLQVCVDEVLMNARGANNSQLKELISIIFRYCMDKPYFSTSFCEALRAVSVDDGFLETVSNELELSPAERVGMGLALSDSEDMDLSLKGKTFSMAQIEELCSNRAHSVSNDRIQEIAVFLHQTDGLSKHMDSFTSIVSLFNVKESPFYIPAPFQHPELCIGSLDDDFDSLLSEIGKQISMADIITELGYGCASDIAHCKEILSLFEPLDDMKISKLIGAVVCTHTGLGEAHNTYSTFLTAFGSNPTIDSSQLAAWNIDVLVDSINEAAPGTNWARVIENLDHEGFNIPDEAAFCLLMSIYSRACKDPFPLHAICGSLWKNTEGQLSFLKHAVASPTDTFTFAHCTRKMAFPDMGNVSQGNHAWYCLDLLEVLCQLAELGYAKPVWSILDYPLSHCPEILLLGVSHINTTYNLLQHEVASCVFPAVLKDTLQSRLMNYLWHVNPYLTLRGFVDAHSDINCLLRTVEICEDLKILSTVLDSTPFVFSIRLATLAFRKDHSSLEKWLTEKLGTQRETFLEECVKFLKEIMTNTNRDPAEGVIQHPHATIMSIFQDSCPVFIKVIQSQSGQLLSKELVDELRRVEAANESRNHSAAGRDMATSDGGSEDVEDQANIYFQQMFAGQISIDAMIQMLARFKESKDKREVSIFNCMISNLFEEYKFFPKYPETQLKLAAVLFGSVIKHQLVSHLTLGIALRGVLDALRKSIDSKMFMFGTTALEQFMDRVIEWPQYCNHILQISHLRGTHSELVLAIEQALNRISLSQNEPNFNAMISGDQRGSVTPSIENPEASESSWLNSTPAQSDRTISSFALQQRHQSFLGERSKVSTSIPQTKTVVPIGQPPLSSASNDSVVIPKVPATMTSQPSPHHSSSVSAPSHPSGFPRSRSAAPSGILRQSSYTTGFGSALNIETLVAAAERRDTPIEAPPSEVQDKIFFMINNISTSNMETKAKEFNEVLLEQYYPWFAQYMVMKRASIEPNFHDLYLKFFDKVNSKSLNKEIMKATYENCKVLLQSDLIKSSSEERSLLKNLGSWLGKFTIGRNQTLRAKEIDPKVLIVEAYERGLMIAVIPFTSKILEPCHSSIAYRPPNPWTMGILSLLVEIYNLPNLKMNLKFDIEYATPIRLPPNSMVEDDKAAIIMPEQVTSHSLTQAAPPQAPSPSPFSLSQLMAAIPRADIYFRINERLNALGPQLQYSKIMDVALDKAIKEIIGPVIQRSVTIASRTTKELILKDYAMESDDSAISRSAHLMVGTLAGSLAHVTSKEPLRVALLSHLRSLVQNLISNSETTEQIVLLLINDNLDLGCALIETVATRKAVEMIDGDIKQPFSQLRRQKELHGSAYYDVFPYTQGLTRVPDALRPKPSGTLSAAQRRVYEDFITVWHSQSSQNAGATASGTSVALTPTDSSISPAHGPILAPSTSTGFSTLQFSPFTSAGQSKETIPDKADPGSTQLSSLSAPFSTTDASSQVSGTTNLAAVFPPVASGDLLGEPATVTKDIGAAAPLSPTATINRPGSAFSEPLNTGDALDRYQLVFQKLEALIANNGKDVEIQSVIAEVPDILLRCVSRDEAAVAVAQKIFRSLYENASKSTTVTWLLATLVAVRDVCKLVIKELTSWVIYSDEEKKFNIDITIGLIRSELINVGEYNVHLTKLIDGGRHKAATEFAISLIQTLLTQESNSVSELFNVVDALSKLAIRPGSPDSLQHLVEIAKSNFNNNGSYAASKDEKVTQSRDKKVLSGRPLMNNEDNNADGIALANASEFQDKVAVLFSEWCQICDHPAMGDSMYSHYILQLQQNGLLRGDDLMDRFFFTLTELAVAHSVVSEQPIAPNPMSQQPQISYFSIDSYSKLVALLVKHLGDLGPNKGSLLPKVLSVTTRIIQKDAEEKKASFNPRPYFRLFINWLSELTTSDLHHDSANFQILLLYKGTLRVLLVLLHDFPEFLCDYHFSFCDVIPPSCIQMRNVILSAFPRNMRLPDPSTPNLKIDLLAEISVAPRIMTDVDGALKTKQMKAQVDEYLKRPEGSLFLADLKQKLLLPQSEASVAGTRYNVPLVNSLVLYVGMQAVQQLQQNKANASVQINQGSQADIFQIETATELFRNLIMTMDTEGRYLILNAIANQLRYPNSHTHYFSFIILYLFAEATQEIVQEQITRVLLERLIVNRPHPWGLLITFIELIKNPRYSFWGRSFTRCAPEIEKLFESVARSCGGKAADDGISLSDGGH</sequence>
<dbReference type="InterPro" id="IPR032191">
    <property type="entry name" value="CNOT1_CAF1_bind"/>
</dbReference>
<evidence type="ECO:0000259" key="11">
    <source>
        <dbReference type="Pfam" id="PF16418"/>
    </source>
</evidence>
<name>A0A5J9V734_9POAL</name>
<comment type="subcellular location">
    <subcellularLocation>
        <location evidence="1">Nucleus</location>
    </subcellularLocation>
</comment>
<evidence type="ECO:0000256" key="1">
    <source>
        <dbReference type="ARBA" id="ARBA00004123"/>
    </source>
</evidence>
<dbReference type="PANTHER" id="PTHR13162:SF11">
    <property type="entry name" value="CCR4-NOT COMPLEX COMPONENT NOT1 C-TERMINAL DOMAIN-CONTAINING PROTEIN"/>
    <property type="match status" value="1"/>
</dbReference>
<proteinExistence type="predicted"/>
<evidence type="ECO:0000259" key="8">
    <source>
        <dbReference type="Pfam" id="PF12842"/>
    </source>
</evidence>
<dbReference type="InterPro" id="IPR040398">
    <property type="entry name" value="Not1"/>
</dbReference>
<dbReference type="Gene3D" id="1.25.40.800">
    <property type="match status" value="1"/>
</dbReference>
<feature type="domain" description="CCR4-NOT transcription complex subunit 1" evidence="8">
    <location>
        <begin position="1234"/>
        <end position="1371"/>
    </location>
</feature>
<evidence type="ECO:0000313" key="13">
    <source>
        <dbReference type="EMBL" id="TVU31736.1"/>
    </source>
</evidence>
<dbReference type="Gene3D" id="1.25.40.840">
    <property type="entry name" value="CCR4-NOT transcription complex subunit 1 TTP binding domain"/>
    <property type="match status" value="1"/>
</dbReference>
<comment type="caution">
    <text evidence="13">The sequence shown here is derived from an EMBL/GenBank/DDBJ whole genome shotgun (WGS) entry which is preliminary data.</text>
</comment>
<reference evidence="13 14" key="1">
    <citation type="journal article" date="2019" name="Sci. Rep.">
        <title>A high-quality genome of Eragrostis curvula grass provides insights into Poaceae evolution and supports new strategies to enhance forage quality.</title>
        <authorList>
            <person name="Carballo J."/>
            <person name="Santos B.A.C.M."/>
            <person name="Zappacosta D."/>
            <person name="Garbus I."/>
            <person name="Selva J.P."/>
            <person name="Gallo C.A."/>
            <person name="Diaz A."/>
            <person name="Albertini E."/>
            <person name="Caccamo M."/>
            <person name="Echenique V."/>
        </authorList>
    </citation>
    <scope>NUCLEOTIDE SEQUENCE [LARGE SCALE GENOMIC DNA]</scope>
    <source>
        <strain evidence="14">cv. Victoria</strain>
        <tissue evidence="13">Leaf</tissue>
    </source>
</reference>
<keyword evidence="2" id="KW-0678">Repressor</keyword>
<dbReference type="GO" id="GO:0030015">
    <property type="term" value="C:CCR4-NOT core complex"/>
    <property type="evidence" value="ECO:0007669"/>
    <property type="project" value="InterPro"/>
</dbReference>
<dbReference type="EMBL" id="RWGY01000011">
    <property type="protein sequence ID" value="TVU31736.1"/>
    <property type="molecule type" value="Genomic_DNA"/>
</dbReference>
<dbReference type="FunFam" id="1.25.40.180:FF:000012">
    <property type="entry name" value="Ccr4-Not transcription complex subunit"/>
    <property type="match status" value="1"/>
</dbReference>
<feature type="domain" description="CCR4-Not complex component Not1 C-terminal" evidence="7">
    <location>
        <begin position="1934"/>
        <end position="2241"/>
    </location>
</feature>
<dbReference type="Gramene" id="TVU31736">
    <property type="protein sequence ID" value="TVU31736"/>
    <property type="gene ID" value="EJB05_23434"/>
</dbReference>
<dbReference type="PANTHER" id="PTHR13162">
    <property type="entry name" value="CCR4-NOT TRANSCRIPTION COMPLEX"/>
    <property type="match status" value="1"/>
</dbReference>
<feature type="region of interest" description="Disordered" evidence="6">
    <location>
        <begin position="628"/>
        <end position="648"/>
    </location>
</feature>
<dbReference type="Gene3D" id="1.25.40.790">
    <property type="match status" value="2"/>
</dbReference>
<evidence type="ECO:0000259" key="10">
    <source>
        <dbReference type="Pfam" id="PF16417"/>
    </source>
</evidence>
<feature type="domain" description="CCR4-NOT transcription complex subunit 1-like NOT1 connector" evidence="12">
    <location>
        <begin position="1576"/>
        <end position="1752"/>
    </location>
</feature>
<dbReference type="CDD" id="cd20710">
    <property type="entry name" value="NOT1_connector"/>
    <property type="match status" value="1"/>
</dbReference>
<feature type="compositionally biased region" description="Polar residues" evidence="6">
    <location>
        <begin position="1457"/>
        <end position="1479"/>
    </location>
</feature>
<feature type="region of interest" description="Disordered" evidence="6">
    <location>
        <begin position="1428"/>
        <end position="1504"/>
    </location>
</feature>
<dbReference type="InterPro" id="IPR024557">
    <property type="entry name" value="CNOT1_dom_4"/>
</dbReference>
<keyword evidence="5" id="KW-0539">Nucleus</keyword>
<dbReference type="FunFam" id="1.25.40.800:FF:000001">
    <property type="entry name" value="CCR4-NOT transcription complex subunit 1"/>
    <property type="match status" value="1"/>
</dbReference>
<dbReference type="InterPro" id="IPR007196">
    <property type="entry name" value="CCR4-Not_Not1_C"/>
</dbReference>
<feature type="compositionally biased region" description="Polar residues" evidence="6">
    <location>
        <begin position="818"/>
        <end position="842"/>
    </location>
</feature>
<keyword evidence="3" id="KW-0805">Transcription regulation</keyword>
<dbReference type="InterPro" id="IPR032194">
    <property type="entry name" value="CNOT1_HEAT"/>
</dbReference>
<feature type="region of interest" description="Disordered" evidence="6">
    <location>
        <begin position="812"/>
        <end position="842"/>
    </location>
</feature>
<dbReference type="InterPro" id="IPR032193">
    <property type="entry name" value="CNOT1_TTP_bind"/>
</dbReference>
<gene>
    <name evidence="13" type="ORF">EJB05_23434</name>
</gene>
<evidence type="ECO:0000256" key="2">
    <source>
        <dbReference type="ARBA" id="ARBA00022491"/>
    </source>
</evidence>
<evidence type="ECO:0000256" key="5">
    <source>
        <dbReference type="ARBA" id="ARBA00023242"/>
    </source>
</evidence>
<dbReference type="Pfam" id="PF16417">
    <property type="entry name" value="CNOT1_TTP_bind"/>
    <property type="match status" value="1"/>
</dbReference>
<evidence type="ECO:0000259" key="9">
    <source>
        <dbReference type="Pfam" id="PF16415"/>
    </source>
</evidence>
<dbReference type="Pfam" id="PF16418">
    <property type="entry name" value="CNOT1_HEAT"/>
    <property type="match status" value="1"/>
</dbReference>
<dbReference type="GO" id="GO:0060090">
    <property type="term" value="F:molecular adaptor activity"/>
    <property type="evidence" value="ECO:0007669"/>
    <property type="project" value="TreeGrafter"/>
</dbReference>
<dbReference type="GO" id="GO:0000289">
    <property type="term" value="P:nuclear-transcribed mRNA poly(A) tail shortening"/>
    <property type="evidence" value="ECO:0007669"/>
    <property type="project" value="UniProtKB-ARBA"/>
</dbReference>
<dbReference type="GO" id="GO:0005634">
    <property type="term" value="C:nucleus"/>
    <property type="evidence" value="ECO:0007669"/>
    <property type="project" value="UniProtKB-SubCell"/>
</dbReference>
<evidence type="ECO:0000259" key="12">
    <source>
        <dbReference type="Pfam" id="PF25097"/>
    </source>
</evidence>
<evidence type="ECO:0008006" key="15">
    <source>
        <dbReference type="Google" id="ProtNLM"/>
    </source>
</evidence>
<dbReference type="Gene3D" id="1.25.40.180">
    <property type="match status" value="1"/>
</dbReference>
<dbReference type="GO" id="GO:0017148">
    <property type="term" value="P:negative regulation of translation"/>
    <property type="evidence" value="ECO:0007669"/>
    <property type="project" value="InterPro"/>
</dbReference>
<evidence type="ECO:0000313" key="14">
    <source>
        <dbReference type="Proteomes" id="UP000324897"/>
    </source>
</evidence>
<dbReference type="GO" id="GO:0000932">
    <property type="term" value="C:P-body"/>
    <property type="evidence" value="ECO:0007669"/>
    <property type="project" value="TreeGrafter"/>
</dbReference>
<feature type="domain" description="CCR4-NOT transcription complex subunit 1 TTP binding" evidence="10">
    <location>
        <begin position="637"/>
        <end position="800"/>
    </location>
</feature>
<feature type="compositionally biased region" description="Polar residues" evidence="6">
    <location>
        <begin position="1488"/>
        <end position="1504"/>
    </location>
</feature>
<dbReference type="Pfam" id="PF25097">
    <property type="entry name" value="ARM_Cnot1"/>
    <property type="match status" value="1"/>
</dbReference>
<feature type="domain" description="CCR4-NOT transcription complex subunit 1 CAF1-binding" evidence="9">
    <location>
        <begin position="964"/>
        <end position="1159"/>
    </location>
</feature>
<dbReference type="FunFam" id="1.25.40.840:FF:000003">
    <property type="entry name" value="Transcription regulator"/>
    <property type="match status" value="1"/>
</dbReference>
<dbReference type="Pfam" id="PF16415">
    <property type="entry name" value="CNOT1_CAF1_bind"/>
    <property type="match status" value="1"/>
</dbReference>
<protein>
    <recommendedName>
        <fullName evidence="15">CCR4-Not complex component Not1 C-terminal domain-containing protein</fullName>
    </recommendedName>
</protein>
<feature type="compositionally biased region" description="Low complexity" evidence="6">
    <location>
        <begin position="904"/>
        <end position="921"/>
    </location>
</feature>
<feature type="region of interest" description="Disordered" evidence="6">
    <location>
        <begin position="899"/>
        <end position="930"/>
    </location>
</feature>
<organism evidence="13 14">
    <name type="scientific">Eragrostis curvula</name>
    <name type="common">weeping love grass</name>
    <dbReference type="NCBI Taxonomy" id="38414"/>
    <lineage>
        <taxon>Eukaryota</taxon>
        <taxon>Viridiplantae</taxon>
        <taxon>Streptophyta</taxon>
        <taxon>Embryophyta</taxon>
        <taxon>Tracheophyta</taxon>
        <taxon>Spermatophyta</taxon>
        <taxon>Magnoliopsida</taxon>
        <taxon>Liliopsida</taxon>
        <taxon>Poales</taxon>
        <taxon>Poaceae</taxon>
        <taxon>PACMAD clade</taxon>
        <taxon>Chloridoideae</taxon>
        <taxon>Eragrostideae</taxon>
        <taxon>Eragrostidinae</taxon>
        <taxon>Eragrostis</taxon>
    </lineage>
</organism>
<dbReference type="Pfam" id="PF04054">
    <property type="entry name" value="Not1"/>
    <property type="match status" value="1"/>
</dbReference>
<keyword evidence="4" id="KW-0804">Transcription</keyword>
<keyword evidence="14" id="KW-1185">Reference proteome</keyword>
<evidence type="ECO:0000256" key="6">
    <source>
        <dbReference type="SAM" id="MobiDB-lite"/>
    </source>
</evidence>
<evidence type="ECO:0000259" key="7">
    <source>
        <dbReference type="Pfam" id="PF04054"/>
    </source>
</evidence>